<dbReference type="CDD" id="cd07697">
    <property type="entry name" value="IgC1_TCR_gamma"/>
    <property type="match status" value="1"/>
</dbReference>
<evidence type="ECO:0000313" key="9">
    <source>
        <dbReference type="Ensembl" id="ENSCCNP00000030606.1"/>
    </source>
</evidence>
<feature type="domain" description="Ig-like" evidence="8">
    <location>
        <begin position="10"/>
        <end position="100"/>
    </location>
</feature>
<keyword evidence="3 7" id="KW-1133">Transmembrane helix</keyword>
<dbReference type="Ensembl" id="ENSCCNT00000038548.1">
    <property type="protein sequence ID" value="ENSCCNP00000030606.1"/>
    <property type="gene ID" value="ENSCCNG00000029271.1"/>
</dbReference>
<dbReference type="InterPro" id="IPR036179">
    <property type="entry name" value="Ig-like_dom_sf"/>
</dbReference>
<dbReference type="FunFam" id="2.60.40.10:FF:001083">
    <property type="entry name" value="T cell receptor gamma constant 2"/>
    <property type="match status" value="1"/>
</dbReference>
<evidence type="ECO:0000256" key="4">
    <source>
        <dbReference type="ARBA" id="ARBA00023136"/>
    </source>
</evidence>
<sequence length="173" mass="19963">DKSFDTDISPKPTIFLPSVAEIDRHKAGTYLCLLENFFPDVIKVYWKERDGDKVLESQQGNTMKTKDTYMKFSWLTVSEDSMNKEHRCIVKHETNEKGVDQEILFPPIMEVRATIKPTEAGLEDDSDVFQLQLTSTSAYYTYLLLLLKSALYLSIVTFCLFRRIAVCDDVKRS</sequence>
<feature type="transmembrane region" description="Helical" evidence="7">
    <location>
        <begin position="139"/>
        <end position="161"/>
    </location>
</feature>
<evidence type="ECO:0000256" key="2">
    <source>
        <dbReference type="ARBA" id="ARBA00022692"/>
    </source>
</evidence>
<dbReference type="AlphaFoldDB" id="A0A8C0XL95"/>
<dbReference type="InterPro" id="IPR007110">
    <property type="entry name" value="Ig-like_dom"/>
</dbReference>
<dbReference type="PROSITE" id="PS50835">
    <property type="entry name" value="IG_LIKE"/>
    <property type="match status" value="1"/>
</dbReference>
<keyword evidence="5" id="KW-0675">Receptor</keyword>
<proteinExistence type="predicted"/>
<organism evidence="9">
    <name type="scientific">Castor canadensis</name>
    <name type="common">American beaver</name>
    <dbReference type="NCBI Taxonomy" id="51338"/>
    <lineage>
        <taxon>Eukaryota</taxon>
        <taxon>Metazoa</taxon>
        <taxon>Chordata</taxon>
        <taxon>Craniata</taxon>
        <taxon>Vertebrata</taxon>
        <taxon>Euteleostomi</taxon>
        <taxon>Mammalia</taxon>
        <taxon>Eutheria</taxon>
        <taxon>Euarchontoglires</taxon>
        <taxon>Glires</taxon>
        <taxon>Rodentia</taxon>
        <taxon>Castorimorpha</taxon>
        <taxon>Castoridae</taxon>
        <taxon>Castor</taxon>
    </lineage>
</organism>
<comment type="subcellular location">
    <subcellularLocation>
        <location evidence="1">Membrane</location>
    </subcellularLocation>
</comment>
<reference evidence="9" key="1">
    <citation type="submission" date="2023-09" db="UniProtKB">
        <authorList>
            <consortium name="Ensembl"/>
        </authorList>
    </citation>
    <scope>IDENTIFICATION</scope>
</reference>
<evidence type="ECO:0000256" key="6">
    <source>
        <dbReference type="ARBA" id="ARBA00023319"/>
    </source>
</evidence>
<evidence type="ECO:0000256" key="7">
    <source>
        <dbReference type="SAM" id="Phobius"/>
    </source>
</evidence>
<name>A0A8C0XL95_CASCN</name>
<evidence type="ECO:0000256" key="1">
    <source>
        <dbReference type="ARBA" id="ARBA00004370"/>
    </source>
</evidence>
<evidence type="ECO:0000259" key="8">
    <source>
        <dbReference type="PROSITE" id="PS50835"/>
    </source>
</evidence>
<keyword evidence="4 7" id="KW-0472">Membrane</keyword>
<evidence type="ECO:0000256" key="5">
    <source>
        <dbReference type="ARBA" id="ARBA00023170"/>
    </source>
</evidence>
<dbReference type="PANTHER" id="PTHR19256">
    <property type="entry name" value="T-CELL RECEPTOR GAMMA CHAIN"/>
    <property type="match status" value="1"/>
</dbReference>
<dbReference type="SMART" id="SM00407">
    <property type="entry name" value="IGc1"/>
    <property type="match status" value="1"/>
</dbReference>
<protein>
    <recommendedName>
        <fullName evidence="8">Ig-like domain-containing protein</fullName>
    </recommendedName>
</protein>
<dbReference type="Gene3D" id="2.60.40.10">
    <property type="entry name" value="Immunoglobulins"/>
    <property type="match status" value="1"/>
</dbReference>
<dbReference type="Pfam" id="PF07654">
    <property type="entry name" value="C1-set"/>
    <property type="match status" value="1"/>
</dbReference>
<evidence type="ECO:0000256" key="3">
    <source>
        <dbReference type="ARBA" id="ARBA00022989"/>
    </source>
</evidence>
<keyword evidence="6" id="KW-0393">Immunoglobulin domain</keyword>
<keyword evidence="2 7" id="KW-0812">Transmembrane</keyword>
<accession>A0A8C0XL95</accession>
<dbReference type="PANTHER" id="PTHR19256:SF65">
    <property type="entry name" value="T CELL RECEPTOR GAMMA CONSTANT 1-RELATED"/>
    <property type="match status" value="1"/>
</dbReference>
<dbReference type="GO" id="GO:0016020">
    <property type="term" value="C:membrane"/>
    <property type="evidence" value="ECO:0007669"/>
    <property type="project" value="UniProtKB-SubCell"/>
</dbReference>
<dbReference type="SUPFAM" id="SSF48726">
    <property type="entry name" value="Immunoglobulin"/>
    <property type="match status" value="1"/>
</dbReference>
<dbReference type="InterPro" id="IPR003597">
    <property type="entry name" value="Ig_C1-set"/>
</dbReference>
<dbReference type="InterPro" id="IPR013783">
    <property type="entry name" value="Ig-like_fold"/>
</dbReference>
<dbReference type="InterPro" id="IPR051117">
    <property type="entry name" value="TRG_var/const_region"/>
</dbReference>